<gene>
    <name evidence="1" type="ORF">ROSSTS7063_02405</name>
</gene>
<accession>A0A564U609</accession>
<dbReference type="AlphaFoldDB" id="A0A564U609"/>
<dbReference type="SUPFAM" id="SSF50494">
    <property type="entry name" value="Trypsin-like serine proteases"/>
    <property type="match status" value="1"/>
</dbReference>
<reference evidence="1 2" key="1">
    <citation type="submission" date="2019-07" db="EMBL/GenBank/DDBJ databases">
        <authorList>
            <person name="Hibberd C M."/>
            <person name="Gehrig L. J."/>
            <person name="Chang H.-W."/>
            <person name="Venkatesh S."/>
        </authorList>
    </citation>
    <scope>NUCLEOTIDE SEQUENCE [LARGE SCALE GENOMIC DNA]</scope>
    <source>
        <strain evidence="1">Ruminococcus_obeum_SSTS_Bg7063</strain>
    </source>
</reference>
<evidence type="ECO:0000313" key="1">
    <source>
        <dbReference type="EMBL" id="VUX14943.1"/>
    </source>
</evidence>
<evidence type="ECO:0008006" key="3">
    <source>
        <dbReference type="Google" id="ProtNLM"/>
    </source>
</evidence>
<organism evidence="1 2">
    <name type="scientific">Blautia obeum</name>
    <dbReference type="NCBI Taxonomy" id="40520"/>
    <lineage>
        <taxon>Bacteria</taxon>
        <taxon>Bacillati</taxon>
        <taxon>Bacillota</taxon>
        <taxon>Clostridia</taxon>
        <taxon>Lachnospirales</taxon>
        <taxon>Lachnospiraceae</taxon>
        <taxon>Blautia</taxon>
    </lineage>
</organism>
<keyword evidence="2" id="KW-1185">Reference proteome</keyword>
<proteinExistence type="predicted"/>
<protein>
    <recommendedName>
        <fullName evidence="3">Serine protease</fullName>
    </recommendedName>
</protein>
<dbReference type="RefSeq" id="WP_144369352.1">
    <property type="nucleotide sequence ID" value="NZ_CABHNB010000033.1"/>
</dbReference>
<dbReference type="InterPro" id="IPR009003">
    <property type="entry name" value="Peptidase_S1_PA"/>
</dbReference>
<dbReference type="Gene3D" id="2.40.10.10">
    <property type="entry name" value="Trypsin-like serine proteases"/>
    <property type="match status" value="1"/>
</dbReference>
<dbReference type="EMBL" id="CABHNB010000033">
    <property type="protein sequence ID" value="VUX14943.1"/>
    <property type="molecule type" value="Genomic_DNA"/>
</dbReference>
<sequence length="483" mass="54965">MENSEFFEQIQQYAVRIGNAEDKELYGSGTLFLVSKRKKVCVLTAAHVVYSLKEKIEKQELKICLTCKDKKGDIHCIIVDDSKCICIHSEYNKNKNKNEFFNDLALIDIPWESWMDDMKGFRLSSGNSGVEIKGYGFPQSLDEEKDRRLADLFAGIECLSGTIESQNVGRLAIKYDVHTGSDIERDCIMEGYSGTGLFSLETDGICYRGLVSCSRGDKTAGYTMWATDAGKITELMRENNIEIECPESFELYGKLVADEFSEYKKNSKRIWNGATYKLIKNQGISPKDFEVQTRSIFLCAGERKLCDEFWKGKLKELVVMHEIQEVACEELINPIMQLPSSCGGKDVVLKFLCTEYKAEYILGKMIEDRQFAKNGEYRNNMILLVNSPKENDNHMTMIPRADCRSIMADIAGDFTCTEELSELTENILDEDQKNAEFDIIKGAMENCNIAAFGSGRLMDVLTKDTIEKMKTKWNIFLAELWEV</sequence>
<dbReference type="InterPro" id="IPR043504">
    <property type="entry name" value="Peptidase_S1_PA_chymotrypsin"/>
</dbReference>
<dbReference type="Proteomes" id="UP000409147">
    <property type="component" value="Unassembled WGS sequence"/>
</dbReference>
<evidence type="ECO:0000313" key="2">
    <source>
        <dbReference type="Proteomes" id="UP000409147"/>
    </source>
</evidence>
<name>A0A564U609_9FIRM</name>